<evidence type="ECO:0000259" key="4">
    <source>
        <dbReference type="Pfam" id="PF00561"/>
    </source>
</evidence>
<comment type="subunit">
    <text evidence="3">Monomer.</text>
</comment>
<gene>
    <name evidence="3 5" type="primary">menH</name>
    <name evidence="5" type="ORF">HF964_04565</name>
</gene>
<accession>A0A7X6S3D0</accession>
<feature type="domain" description="AB hydrolase-1" evidence="4">
    <location>
        <begin position="25"/>
        <end position="255"/>
    </location>
</feature>
<dbReference type="PRINTS" id="PR00111">
    <property type="entry name" value="ABHYDROLASE"/>
</dbReference>
<keyword evidence="6" id="KW-1185">Reference proteome</keyword>
<comment type="pathway">
    <text evidence="3">Quinol/quinone metabolism; 1,4-dihydroxy-2-naphthoate biosynthesis; 1,4-dihydroxy-2-naphthoate from chorismate: step 3/7.</text>
</comment>
<proteinExistence type="inferred from homology"/>
<dbReference type="AlphaFoldDB" id="A0A7X6S3D0"/>
<keyword evidence="2 3" id="KW-0456">Lyase</keyword>
<evidence type="ECO:0000256" key="2">
    <source>
        <dbReference type="ARBA" id="ARBA00023239"/>
    </source>
</evidence>
<dbReference type="EMBL" id="JAAXPN010000003">
    <property type="protein sequence ID" value="NKZ24081.1"/>
    <property type="molecule type" value="Genomic_DNA"/>
</dbReference>
<dbReference type="GO" id="GO:0070205">
    <property type="term" value="F:2-succinyl-6-hydroxy-2,4-cyclohexadiene-1-carboxylate synthase activity"/>
    <property type="evidence" value="ECO:0007669"/>
    <property type="project" value="UniProtKB-UniRule"/>
</dbReference>
<comment type="function">
    <text evidence="3">Catalyzes a proton abstraction reaction that results in 2,5-elimination of pyruvate from 2-succinyl-5-enolpyruvyl-6-hydroxy-3-cyclohexene-1-carboxylate (SEPHCHC) and the formation of 2-succinyl-6-hydroxy-2,4-cyclohexadiene-1-carboxylate (SHCHC).</text>
</comment>
<evidence type="ECO:0000256" key="3">
    <source>
        <dbReference type="HAMAP-Rule" id="MF_01660"/>
    </source>
</evidence>
<dbReference type="UniPathway" id="UPA01057">
    <property type="reaction ID" value="UER00900"/>
</dbReference>
<dbReference type="GO" id="GO:0009234">
    <property type="term" value="P:menaquinone biosynthetic process"/>
    <property type="evidence" value="ECO:0007669"/>
    <property type="project" value="UniProtKB-UniRule"/>
</dbReference>
<dbReference type="HAMAP" id="MF_01660">
    <property type="entry name" value="MenH"/>
    <property type="match status" value="1"/>
</dbReference>
<evidence type="ECO:0000256" key="1">
    <source>
        <dbReference type="ARBA" id="ARBA00022428"/>
    </source>
</evidence>
<dbReference type="InterPro" id="IPR029058">
    <property type="entry name" value="AB_hydrolase_fold"/>
</dbReference>
<evidence type="ECO:0000313" key="6">
    <source>
        <dbReference type="Proteomes" id="UP000549765"/>
    </source>
</evidence>
<dbReference type="NCBIfam" id="TIGR03695">
    <property type="entry name" value="menH_SHCHC"/>
    <property type="match status" value="1"/>
</dbReference>
<reference evidence="5 6" key="1">
    <citation type="submission" date="2020-04" db="EMBL/GenBank/DDBJ databases">
        <title>MicrobeNet Type strains.</title>
        <authorList>
            <person name="Nicholson A.C."/>
        </authorList>
    </citation>
    <scope>NUCLEOTIDE SEQUENCE [LARGE SCALE GENOMIC DNA]</scope>
    <source>
        <strain evidence="5 6">CCUG 61472</strain>
    </source>
</reference>
<keyword evidence="1 3" id="KW-0474">Menaquinone biosynthesis</keyword>
<dbReference type="SUPFAM" id="SSF53474">
    <property type="entry name" value="alpha/beta-Hydrolases"/>
    <property type="match status" value="1"/>
</dbReference>
<comment type="caution">
    <text evidence="5">The sequence shown here is derived from an EMBL/GenBank/DDBJ whole genome shotgun (WGS) entry which is preliminary data.</text>
</comment>
<dbReference type="PANTHER" id="PTHR42916:SF1">
    <property type="entry name" value="PROTEIN PHYLLO, CHLOROPLASTIC"/>
    <property type="match status" value="1"/>
</dbReference>
<comment type="similarity">
    <text evidence="3">Belongs to the AB hydrolase superfamily. MenH family.</text>
</comment>
<organism evidence="5 6">
    <name type="scientific">Periweissella fabalis</name>
    <dbReference type="NCBI Taxonomy" id="1070421"/>
    <lineage>
        <taxon>Bacteria</taxon>
        <taxon>Bacillati</taxon>
        <taxon>Bacillota</taxon>
        <taxon>Bacilli</taxon>
        <taxon>Lactobacillales</taxon>
        <taxon>Lactobacillaceae</taxon>
        <taxon>Periweissella</taxon>
    </lineage>
</organism>
<comment type="catalytic activity">
    <reaction evidence="3">
        <text>5-enolpyruvoyl-6-hydroxy-2-succinyl-cyclohex-3-ene-1-carboxylate = (1R,6R)-6-hydroxy-2-succinyl-cyclohexa-2,4-diene-1-carboxylate + pyruvate</text>
        <dbReference type="Rhea" id="RHEA:25597"/>
        <dbReference type="ChEBI" id="CHEBI:15361"/>
        <dbReference type="ChEBI" id="CHEBI:58689"/>
        <dbReference type="ChEBI" id="CHEBI:58818"/>
        <dbReference type="EC" id="4.2.99.20"/>
    </reaction>
</comment>
<dbReference type="EC" id="4.2.99.20" evidence="3"/>
<dbReference type="PANTHER" id="PTHR42916">
    <property type="entry name" value="2-SUCCINYL-5-ENOLPYRUVYL-6-HYDROXY-3-CYCLOHEXENE-1-CARBOXYLATE SYNTHASE"/>
    <property type="match status" value="1"/>
</dbReference>
<protein>
    <recommendedName>
        <fullName evidence="3">Putative 2-succinyl-6-hydroxy-2,4-cyclohexadiene-1-carboxylate synthase</fullName>
        <shortName evidence="3">SHCHC synthase</shortName>
        <ecNumber evidence="3">4.2.99.20</ecNumber>
    </recommendedName>
</protein>
<dbReference type="Gene3D" id="3.40.50.1820">
    <property type="entry name" value="alpha/beta hydrolase"/>
    <property type="match status" value="1"/>
</dbReference>
<dbReference type="Proteomes" id="UP000549765">
    <property type="component" value="Unassembled WGS sequence"/>
</dbReference>
<evidence type="ECO:0000313" key="5">
    <source>
        <dbReference type="EMBL" id="NKZ24081.1"/>
    </source>
</evidence>
<dbReference type="RefSeq" id="WP_168721875.1">
    <property type="nucleotide sequence ID" value="NZ_JAAXPN010000003.1"/>
</dbReference>
<dbReference type="InterPro" id="IPR000073">
    <property type="entry name" value="AB_hydrolase_1"/>
</dbReference>
<name>A0A7X6S3D0_9LACO</name>
<dbReference type="Pfam" id="PF00561">
    <property type="entry name" value="Abhydrolase_1"/>
    <property type="match status" value="1"/>
</dbReference>
<dbReference type="UniPathway" id="UPA00079"/>
<sequence length="267" mass="28799">MIKQVLVDGYPYEVTITGSGAPTWVFLHGFMGTGADFEQIQPHGTCVYLNLFGFGPDAPVVSDGTLFHMKHQTQSLATLFKALALPPVNLVGYSMGGRLALGFALAYPELVAQLILEGATAGIADATQRTARQGADNQKAECIEAQGMEAFVQAWEALPMFASQKLLPQAQQTFMHQQRVNHQAKNVANSLRYMGTGAQPNYWPALAQLAVPVSLLVGQRDLKFQGLAAKLLAALPQAQLKIIDGVGHNIHFEAPVKFTEALNALND</sequence>
<dbReference type="InterPro" id="IPR022485">
    <property type="entry name" value="SHCHC_synthase_MenH"/>
</dbReference>
<comment type="pathway">
    <text evidence="3">Quinol/quinone metabolism; menaquinone biosynthesis.</text>
</comment>